<feature type="domain" description="DUF7796" evidence="1">
    <location>
        <begin position="1"/>
        <end position="128"/>
    </location>
</feature>
<evidence type="ECO:0000313" key="3">
    <source>
        <dbReference type="Proteomes" id="UP001515480"/>
    </source>
</evidence>
<organism evidence="2 3">
    <name type="scientific">Prymnesium parvum</name>
    <name type="common">Toxic golden alga</name>
    <dbReference type="NCBI Taxonomy" id="97485"/>
    <lineage>
        <taxon>Eukaryota</taxon>
        <taxon>Haptista</taxon>
        <taxon>Haptophyta</taxon>
        <taxon>Prymnesiophyceae</taxon>
        <taxon>Prymnesiales</taxon>
        <taxon>Prymnesiaceae</taxon>
        <taxon>Prymnesium</taxon>
    </lineage>
</organism>
<evidence type="ECO:0000259" key="1">
    <source>
        <dbReference type="Pfam" id="PF25072"/>
    </source>
</evidence>
<comment type="caution">
    <text evidence="2">The sequence shown here is derived from an EMBL/GenBank/DDBJ whole genome shotgun (WGS) entry which is preliminary data.</text>
</comment>
<name>A0AB34J669_PRYPA</name>
<accession>A0AB34J669</accession>
<dbReference type="InterPro" id="IPR056698">
    <property type="entry name" value="DUF7796"/>
</dbReference>
<keyword evidence="3" id="KW-1185">Reference proteome</keyword>
<dbReference type="EMBL" id="JBGBPQ010000012">
    <property type="protein sequence ID" value="KAL1514912.1"/>
    <property type="molecule type" value="Genomic_DNA"/>
</dbReference>
<reference evidence="2 3" key="1">
    <citation type="journal article" date="2024" name="Science">
        <title>Giant polyketide synthase enzymes in the biosynthesis of giant marine polyether toxins.</title>
        <authorList>
            <person name="Fallon T.R."/>
            <person name="Shende V.V."/>
            <person name="Wierzbicki I.H."/>
            <person name="Pendleton A.L."/>
            <person name="Watervoot N.F."/>
            <person name="Auber R.P."/>
            <person name="Gonzalez D.J."/>
            <person name="Wisecaver J.H."/>
            <person name="Moore B.S."/>
        </authorList>
    </citation>
    <scope>NUCLEOTIDE SEQUENCE [LARGE SCALE GENOMIC DNA]</scope>
    <source>
        <strain evidence="2 3">12B1</strain>
    </source>
</reference>
<sequence>MLRAYERQHGAEFHTVMRLRADVYWEARVDFPRGLRPNEVVVPFMESGSGLNDHVAFGGRKGMRVFLTRVHQLHQNITEEDLRVLALPQRQKRLIFFSESFLKLALARQGVQYRAIREWMYCLHTKRALLDQRGVYGCIARARARRRCGSLMCAKSDVKYWCHCFNATCAAVIEGAPVAPLGPAHILYGARNYNQFRGWACVDVQHSQLLHPGCPWRSHDYFLSYPGVIPLTWPVLPRNASREVQNCPHEVEQHDRSAGLINNILHTPVHC</sequence>
<protein>
    <recommendedName>
        <fullName evidence="1">DUF7796 domain-containing protein</fullName>
    </recommendedName>
</protein>
<evidence type="ECO:0000313" key="2">
    <source>
        <dbReference type="EMBL" id="KAL1514912.1"/>
    </source>
</evidence>
<dbReference type="Pfam" id="PF25072">
    <property type="entry name" value="DUF7796"/>
    <property type="match status" value="1"/>
</dbReference>
<dbReference type="Proteomes" id="UP001515480">
    <property type="component" value="Unassembled WGS sequence"/>
</dbReference>
<dbReference type="AlphaFoldDB" id="A0AB34J669"/>
<proteinExistence type="predicted"/>
<gene>
    <name evidence="2" type="ORF">AB1Y20_003992</name>
</gene>